<sequence length="111" mass="12371">MTRPKRQNQNQNVISGPLQQRFVHTTGQLTDGQTNGADLVGQIVHGHSAKSIYLVQRRSGSGHRGHRGRRNAERRAKIQHRLLHLLPIDTAFLLTVGPVRVAVARQVANTF</sequence>
<organism evidence="2 3">
    <name type="scientific">Brachionus plicatilis</name>
    <name type="common">Marine rotifer</name>
    <name type="synonym">Brachionus muelleri</name>
    <dbReference type="NCBI Taxonomy" id="10195"/>
    <lineage>
        <taxon>Eukaryota</taxon>
        <taxon>Metazoa</taxon>
        <taxon>Spiralia</taxon>
        <taxon>Gnathifera</taxon>
        <taxon>Rotifera</taxon>
        <taxon>Eurotatoria</taxon>
        <taxon>Monogononta</taxon>
        <taxon>Pseudotrocha</taxon>
        <taxon>Ploima</taxon>
        <taxon>Brachionidae</taxon>
        <taxon>Brachionus</taxon>
    </lineage>
</organism>
<feature type="region of interest" description="Disordered" evidence="1">
    <location>
        <begin position="1"/>
        <end position="20"/>
    </location>
</feature>
<dbReference type="AlphaFoldDB" id="A0A3M7TAC0"/>
<reference evidence="2 3" key="1">
    <citation type="journal article" date="2018" name="Sci. Rep.">
        <title>Genomic signatures of local adaptation to the degree of environmental predictability in rotifers.</title>
        <authorList>
            <person name="Franch-Gras L."/>
            <person name="Hahn C."/>
            <person name="Garcia-Roger E.M."/>
            <person name="Carmona M.J."/>
            <person name="Serra M."/>
            <person name="Gomez A."/>
        </authorList>
    </citation>
    <scope>NUCLEOTIDE SEQUENCE [LARGE SCALE GENOMIC DNA]</scope>
    <source>
        <strain evidence="2">HYR1</strain>
    </source>
</reference>
<dbReference type="EMBL" id="REGN01000050">
    <property type="protein sequence ID" value="RNA44867.1"/>
    <property type="molecule type" value="Genomic_DNA"/>
</dbReference>
<evidence type="ECO:0000313" key="3">
    <source>
        <dbReference type="Proteomes" id="UP000276133"/>
    </source>
</evidence>
<keyword evidence="3" id="KW-1185">Reference proteome</keyword>
<accession>A0A3M7TAC0</accession>
<feature type="compositionally biased region" description="Polar residues" evidence="1">
    <location>
        <begin position="7"/>
        <end position="20"/>
    </location>
</feature>
<evidence type="ECO:0000313" key="2">
    <source>
        <dbReference type="EMBL" id="RNA44867.1"/>
    </source>
</evidence>
<protein>
    <submittedName>
        <fullName evidence="2">Uncharacterized protein</fullName>
    </submittedName>
</protein>
<gene>
    <name evidence="2" type="ORF">BpHYR1_038201</name>
</gene>
<proteinExistence type="predicted"/>
<evidence type="ECO:0000256" key="1">
    <source>
        <dbReference type="SAM" id="MobiDB-lite"/>
    </source>
</evidence>
<name>A0A3M7TAC0_BRAPC</name>
<comment type="caution">
    <text evidence="2">The sequence shown here is derived from an EMBL/GenBank/DDBJ whole genome shotgun (WGS) entry which is preliminary data.</text>
</comment>
<dbReference type="Proteomes" id="UP000276133">
    <property type="component" value="Unassembled WGS sequence"/>
</dbReference>